<feature type="compositionally biased region" description="Polar residues" evidence="2">
    <location>
        <begin position="749"/>
        <end position="760"/>
    </location>
</feature>
<dbReference type="Pfam" id="PF00620">
    <property type="entry name" value="RhoGAP"/>
    <property type="match status" value="1"/>
</dbReference>
<dbReference type="GO" id="GO:0007264">
    <property type="term" value="P:small GTPase-mediated signal transduction"/>
    <property type="evidence" value="ECO:0007669"/>
    <property type="project" value="TreeGrafter"/>
</dbReference>
<dbReference type="Gene3D" id="1.20.1270.60">
    <property type="entry name" value="Arfaptin homology (AH) domain/BAR domain"/>
    <property type="match status" value="2"/>
</dbReference>
<feature type="compositionally biased region" description="Low complexity" evidence="2">
    <location>
        <begin position="313"/>
        <end position="332"/>
    </location>
</feature>
<feature type="compositionally biased region" description="Low complexity" evidence="2">
    <location>
        <begin position="873"/>
        <end position="882"/>
    </location>
</feature>
<dbReference type="SUPFAM" id="SSF48350">
    <property type="entry name" value="GTPase activation domain, GAP"/>
    <property type="match status" value="1"/>
</dbReference>
<sequence>MHPHHHPFYDSFWSPTAAQDPLPNFSYGLSVLHQKLQQSIEENTVIANYLRQRAAVERSYAQQLASLQAVPKPGKAFERDVGAGLKKCFEVVRAESIESVETHRRRGDNLVSTALDPLERFGARYERIVTRTRKDMEQCIARFDQSGKELEQAKATYNAKCRALQMVDPDFVPPDQPTWLGRWTFTQRQIAHLLDTMEDGMNGQTILDRVVIYCQQQEPPTTLDDEIDDWDPSVAGIRKSSSSSTGRLSCVRFTEPEKDALQICEALVAQGFLQAQKPSSGFRLDVQYIPHYPTGALGKPDDYDDNEQRRSVESTSNSSSSIGGIFGRWGRSNHSQQQQRDILIQEMNQADRTYRASVKHADRLRMQTEESLCNHYEEMQSLELERVQTIKQAFITMAATLSNTIPLCAELYDRMMLYQETLKPDKDVEFIVEQYRTGRFCPRPILYNNFYYGSAMDQVFGVSLEEYSRMHKVVIPPLISKGLAAIEAGFSKIYKEERVKMWVSELQLDQAHEARERLNDPARSLVYTAEHLERYDVQVLTSVIRLYLMELPECLITFELYDPIKLLYTNQHLDDPSKVASITKLLATLPSSHYYTLKALMAHFHGIDQVADDNEDNAKLDDGQEAPTPMNASKDIAASISHILVRPQVESTLNLHDRHPYRLVRDLIKHYDTIFSEQSVQSHENHIHRRAIVATSPTSPDNETSLDDDNNNNGFSGSSAASSSGSSVLLSTPTTNANFVHDTDEPLKSPTSPRSGSKRNLLSFMRRSSSTATSSSSSDRTPTTSSIPTASSTPRRPIPMPSKSTLFEDPDGDDDDEEDDESRTTRPSSNDDRTSLSTEDQPMKNMTSDKALPPVPSNETPSTKKDEQGDNVTTTTTTLPDTTNKEPISMEKEGDKPQQHHSRMSSVGTFQGSLDSFFKDDDL</sequence>
<evidence type="ECO:0000313" key="6">
    <source>
        <dbReference type="Proteomes" id="UP001234581"/>
    </source>
</evidence>
<evidence type="ECO:0000256" key="2">
    <source>
        <dbReference type="SAM" id="MobiDB-lite"/>
    </source>
</evidence>
<dbReference type="GO" id="GO:0005886">
    <property type="term" value="C:plasma membrane"/>
    <property type="evidence" value="ECO:0007669"/>
    <property type="project" value="TreeGrafter"/>
</dbReference>
<dbReference type="InterPro" id="IPR027267">
    <property type="entry name" value="AH/BAR_dom_sf"/>
</dbReference>
<dbReference type="PROSITE" id="PS51741">
    <property type="entry name" value="F_BAR"/>
    <property type="match status" value="1"/>
</dbReference>
<dbReference type="SMART" id="SM00055">
    <property type="entry name" value="FCH"/>
    <property type="match status" value="1"/>
</dbReference>
<dbReference type="InterPro" id="IPR008936">
    <property type="entry name" value="Rho_GTPase_activation_prot"/>
</dbReference>
<evidence type="ECO:0000256" key="1">
    <source>
        <dbReference type="PROSITE-ProRule" id="PRU01077"/>
    </source>
</evidence>
<feature type="compositionally biased region" description="Polar residues" evidence="2">
    <location>
        <begin position="904"/>
        <end position="914"/>
    </location>
</feature>
<dbReference type="PANTHER" id="PTHR23065:SF17">
    <property type="entry name" value="RHO-GTPASE-ACTIVATING PROTEIN RGD2"/>
    <property type="match status" value="1"/>
</dbReference>
<feature type="compositionally biased region" description="Polar residues" evidence="2">
    <location>
        <begin position="835"/>
        <end position="848"/>
    </location>
</feature>
<feature type="region of interest" description="Disordered" evidence="2">
    <location>
        <begin position="693"/>
        <end position="923"/>
    </location>
</feature>
<protein>
    <submittedName>
        <fullName evidence="5">Uncharacterized protein</fullName>
    </submittedName>
</protein>
<feature type="compositionally biased region" description="Basic and acidic residues" evidence="2">
    <location>
        <begin position="888"/>
        <end position="898"/>
    </location>
</feature>
<dbReference type="GO" id="GO:0005737">
    <property type="term" value="C:cytoplasm"/>
    <property type="evidence" value="ECO:0007669"/>
    <property type="project" value="TreeGrafter"/>
</dbReference>
<dbReference type="RefSeq" id="XP_058343699.1">
    <property type="nucleotide sequence ID" value="XM_058485552.1"/>
</dbReference>
<accession>A0AAD7V5A6</accession>
<proteinExistence type="predicted"/>
<feature type="compositionally biased region" description="Low complexity" evidence="2">
    <location>
        <begin position="766"/>
        <end position="795"/>
    </location>
</feature>
<keyword evidence="6" id="KW-1185">Reference proteome</keyword>
<evidence type="ECO:0000259" key="4">
    <source>
        <dbReference type="PROSITE" id="PS51741"/>
    </source>
</evidence>
<feature type="compositionally biased region" description="Low complexity" evidence="2">
    <location>
        <begin position="711"/>
        <end position="731"/>
    </location>
</feature>
<dbReference type="GO" id="GO:0007010">
    <property type="term" value="P:cytoskeleton organization"/>
    <property type="evidence" value="ECO:0007669"/>
    <property type="project" value="TreeGrafter"/>
</dbReference>
<dbReference type="InterPro" id="IPR000198">
    <property type="entry name" value="RhoGAP_dom"/>
</dbReference>
<evidence type="ECO:0000313" key="5">
    <source>
        <dbReference type="EMBL" id="KAJ8658786.1"/>
    </source>
</evidence>
<reference evidence="5 6" key="1">
    <citation type="submission" date="2023-03" db="EMBL/GenBank/DDBJ databases">
        <title>Genome sequence of Lichtheimia ornata CBS 291.66.</title>
        <authorList>
            <person name="Mohabir J.T."/>
            <person name="Shea T.P."/>
            <person name="Kurbessoian T."/>
            <person name="Berby B."/>
            <person name="Fontaine J."/>
            <person name="Livny J."/>
            <person name="Gnirke A."/>
            <person name="Stajich J.E."/>
            <person name="Cuomo C.A."/>
        </authorList>
    </citation>
    <scope>NUCLEOTIDE SEQUENCE [LARGE SCALE GENOMIC DNA]</scope>
    <source>
        <strain evidence="5">CBS 291.66</strain>
    </source>
</reference>
<dbReference type="PROSITE" id="PS50238">
    <property type="entry name" value="RHOGAP"/>
    <property type="match status" value="1"/>
</dbReference>
<dbReference type="GeneID" id="83212924"/>
<dbReference type="SUPFAM" id="SSF103657">
    <property type="entry name" value="BAR/IMD domain-like"/>
    <property type="match status" value="1"/>
</dbReference>
<dbReference type="SMART" id="SM00324">
    <property type="entry name" value="RhoGAP"/>
    <property type="match status" value="1"/>
</dbReference>
<keyword evidence="1" id="KW-0175">Coiled coil</keyword>
<gene>
    <name evidence="5" type="ORF">O0I10_005512</name>
</gene>
<evidence type="ECO:0000259" key="3">
    <source>
        <dbReference type="PROSITE" id="PS50238"/>
    </source>
</evidence>
<feature type="region of interest" description="Disordered" evidence="2">
    <location>
        <begin position="294"/>
        <end position="332"/>
    </location>
</feature>
<dbReference type="InterPro" id="IPR031160">
    <property type="entry name" value="F_BAR_dom"/>
</dbReference>
<dbReference type="Gene3D" id="1.10.555.10">
    <property type="entry name" value="Rho GTPase activation protein"/>
    <property type="match status" value="1"/>
</dbReference>
<dbReference type="Pfam" id="PF00611">
    <property type="entry name" value="FCH"/>
    <property type="match status" value="1"/>
</dbReference>
<feature type="compositionally biased region" description="Acidic residues" evidence="2">
    <location>
        <begin position="808"/>
        <end position="821"/>
    </location>
</feature>
<dbReference type="InterPro" id="IPR001060">
    <property type="entry name" value="FCH_dom"/>
</dbReference>
<dbReference type="GO" id="GO:0000935">
    <property type="term" value="C:division septum"/>
    <property type="evidence" value="ECO:0007669"/>
    <property type="project" value="TreeGrafter"/>
</dbReference>
<dbReference type="AlphaFoldDB" id="A0AAD7V5A6"/>
<dbReference type="PANTHER" id="PTHR23065">
    <property type="entry name" value="PROLINE-SERINE-THREONINE PHOSPHATASE INTERACTING PROTEIN 1"/>
    <property type="match status" value="1"/>
</dbReference>
<comment type="caution">
    <text evidence="5">The sequence shown here is derived from an EMBL/GenBank/DDBJ whole genome shotgun (WGS) entry which is preliminary data.</text>
</comment>
<name>A0AAD7V5A6_9FUNG</name>
<dbReference type="GO" id="GO:0005096">
    <property type="term" value="F:GTPase activator activity"/>
    <property type="evidence" value="ECO:0007669"/>
    <property type="project" value="TreeGrafter"/>
</dbReference>
<organism evidence="5 6">
    <name type="scientific">Lichtheimia ornata</name>
    <dbReference type="NCBI Taxonomy" id="688661"/>
    <lineage>
        <taxon>Eukaryota</taxon>
        <taxon>Fungi</taxon>
        <taxon>Fungi incertae sedis</taxon>
        <taxon>Mucoromycota</taxon>
        <taxon>Mucoromycotina</taxon>
        <taxon>Mucoromycetes</taxon>
        <taxon>Mucorales</taxon>
        <taxon>Lichtheimiaceae</taxon>
        <taxon>Lichtheimia</taxon>
    </lineage>
</organism>
<feature type="domain" description="Rho-GAP" evidence="3">
    <location>
        <begin position="462"/>
        <end position="675"/>
    </location>
</feature>
<dbReference type="Proteomes" id="UP001234581">
    <property type="component" value="Unassembled WGS sequence"/>
</dbReference>
<feature type="domain" description="F-BAR" evidence="4">
    <location>
        <begin position="6"/>
        <end position="427"/>
    </location>
</feature>
<dbReference type="EMBL" id="JARTCD010000022">
    <property type="protein sequence ID" value="KAJ8658786.1"/>
    <property type="molecule type" value="Genomic_DNA"/>
</dbReference>